<dbReference type="Proteomes" id="UP000236919">
    <property type="component" value="Unassembled WGS sequence"/>
</dbReference>
<accession>A0A2S4LWX7</accession>
<sequence>MNGHSETFQTTLPSPEGEWTTSRYDDDVVAIRGQVLRRRFAARPAVFFGSSSFRYWHRMAEDLGCLDLANLGFGGGTVESGLRYFDSLLGLVDPASIVLYFGENDIANDGLDADSAFAGAQRLTRRIRDVFGAVPIYHLSIKHSPARWIYADEFTAFNAMRAESCADGSDGVFVDVSSCLLGRHGRPIGRFYEADGIHLNAAGYAQWAEVIAGVPGLLPARAGGRPDRGADDAG</sequence>
<dbReference type="EMBL" id="PQFZ01000021">
    <property type="protein sequence ID" value="POR46957.1"/>
    <property type="molecule type" value="Genomic_DNA"/>
</dbReference>
<gene>
    <name evidence="2" type="ORF">CYD53_12141</name>
</gene>
<evidence type="ECO:0000313" key="3">
    <source>
        <dbReference type="Proteomes" id="UP000236919"/>
    </source>
</evidence>
<dbReference type="GO" id="GO:0016788">
    <property type="term" value="F:hydrolase activity, acting on ester bonds"/>
    <property type="evidence" value="ECO:0007669"/>
    <property type="project" value="UniProtKB-ARBA"/>
</dbReference>
<name>A0A2S4LWX7_9HYPH</name>
<dbReference type="AlphaFoldDB" id="A0A2S4LWX7"/>
<keyword evidence="3" id="KW-1185">Reference proteome</keyword>
<dbReference type="InterPro" id="IPR013830">
    <property type="entry name" value="SGNH_hydro"/>
</dbReference>
<dbReference type="SUPFAM" id="SSF52266">
    <property type="entry name" value="SGNH hydrolase"/>
    <property type="match status" value="1"/>
</dbReference>
<protein>
    <submittedName>
        <fullName evidence="2">Lysophospholipase L1-like esterase</fullName>
    </submittedName>
</protein>
<reference evidence="2 3" key="1">
    <citation type="submission" date="2018-01" db="EMBL/GenBank/DDBJ databases">
        <title>Genomic Encyclopedia of Type Strains, Phase III (KMG-III): the genomes of soil and plant-associated and newly described type strains.</title>
        <authorList>
            <person name="Whitman W."/>
        </authorList>
    </citation>
    <scope>NUCLEOTIDE SEQUENCE [LARGE SCALE GENOMIC DNA]</scope>
    <source>
        <strain evidence="2 3">1131</strain>
    </source>
</reference>
<comment type="caution">
    <text evidence="2">The sequence shown here is derived from an EMBL/GenBank/DDBJ whole genome shotgun (WGS) entry which is preliminary data.</text>
</comment>
<evidence type="ECO:0000259" key="1">
    <source>
        <dbReference type="Pfam" id="PF13472"/>
    </source>
</evidence>
<dbReference type="RefSeq" id="WP_181012017.1">
    <property type="nucleotide sequence ID" value="NZ_PQFZ01000021.1"/>
</dbReference>
<organism evidence="2 3">
    <name type="scientific">Bosea psychrotolerans</name>
    <dbReference type="NCBI Taxonomy" id="1871628"/>
    <lineage>
        <taxon>Bacteria</taxon>
        <taxon>Pseudomonadati</taxon>
        <taxon>Pseudomonadota</taxon>
        <taxon>Alphaproteobacteria</taxon>
        <taxon>Hyphomicrobiales</taxon>
        <taxon>Boseaceae</taxon>
        <taxon>Bosea</taxon>
    </lineage>
</organism>
<dbReference type="Gene3D" id="3.40.50.1110">
    <property type="entry name" value="SGNH hydrolase"/>
    <property type="match status" value="1"/>
</dbReference>
<feature type="domain" description="SGNH hydrolase-type esterase" evidence="1">
    <location>
        <begin position="54"/>
        <end position="205"/>
    </location>
</feature>
<dbReference type="Pfam" id="PF13472">
    <property type="entry name" value="Lipase_GDSL_2"/>
    <property type="match status" value="1"/>
</dbReference>
<dbReference type="InterPro" id="IPR036514">
    <property type="entry name" value="SGNH_hydro_sf"/>
</dbReference>
<evidence type="ECO:0000313" key="2">
    <source>
        <dbReference type="EMBL" id="POR46957.1"/>
    </source>
</evidence>
<proteinExistence type="predicted"/>